<evidence type="ECO:0000313" key="1">
    <source>
        <dbReference type="EMBL" id="KAK5637687.1"/>
    </source>
</evidence>
<comment type="caution">
    <text evidence="1">The sequence shown here is derived from an EMBL/GenBank/DDBJ whole genome shotgun (WGS) entry which is preliminary data.</text>
</comment>
<evidence type="ECO:0000313" key="2">
    <source>
        <dbReference type="Proteomes" id="UP001305414"/>
    </source>
</evidence>
<accession>A0AAN7ZBF1</accession>
<proteinExistence type="predicted"/>
<keyword evidence="2" id="KW-1185">Reference proteome</keyword>
<gene>
    <name evidence="1" type="ORF">RRF57_013402</name>
</gene>
<organism evidence="1 2">
    <name type="scientific">Xylaria bambusicola</name>
    <dbReference type="NCBI Taxonomy" id="326684"/>
    <lineage>
        <taxon>Eukaryota</taxon>
        <taxon>Fungi</taxon>
        <taxon>Dikarya</taxon>
        <taxon>Ascomycota</taxon>
        <taxon>Pezizomycotina</taxon>
        <taxon>Sordariomycetes</taxon>
        <taxon>Xylariomycetidae</taxon>
        <taxon>Xylariales</taxon>
        <taxon>Xylariaceae</taxon>
        <taxon>Xylaria</taxon>
    </lineage>
</organism>
<reference evidence="1 2" key="1">
    <citation type="submission" date="2023-10" db="EMBL/GenBank/DDBJ databases">
        <title>Draft genome sequence of Xylaria bambusicola isolate GMP-LS, the root and basal stem rot pathogen of sugarcane in Indonesia.</title>
        <authorList>
            <person name="Selvaraj P."/>
            <person name="Muralishankar V."/>
            <person name="Muruganantham S."/>
            <person name="Sp S."/>
            <person name="Haryani S."/>
            <person name="Lau K.J.X."/>
            <person name="Naqvi N.I."/>
        </authorList>
    </citation>
    <scope>NUCLEOTIDE SEQUENCE [LARGE SCALE GENOMIC DNA]</scope>
    <source>
        <strain evidence="1">GMP-LS</strain>
    </source>
</reference>
<sequence length="240" mass="28080">MALSNLTDDFLNSTMGATAQFMRDTGFETWGFLIYRCTYGDDEAWNRYMEAFKKQVHSVLEHYGRDWLLEKYAQWTVVEDEETLNGASKQQVRERFVQWRDQHSVSRELSEVAAVVRQSAFWATHESLRLPRFTYCLYVDQKCLDTLKQYSEVEANGARWAAWPVIVVIDGDYSPGSRYTHPHRQYPEIEGCTDEYVGWQYAQVGSVVTMYDTFHYERMDLGGNFTRPRAIHPLGSEFMP</sequence>
<dbReference type="Proteomes" id="UP001305414">
    <property type="component" value="Unassembled WGS sequence"/>
</dbReference>
<dbReference type="AlphaFoldDB" id="A0AAN7ZBF1"/>
<dbReference type="EMBL" id="JAWHQM010000243">
    <property type="protein sequence ID" value="KAK5637687.1"/>
    <property type="molecule type" value="Genomic_DNA"/>
</dbReference>
<name>A0AAN7ZBF1_9PEZI</name>
<protein>
    <submittedName>
        <fullName evidence="1">Uncharacterized protein</fullName>
    </submittedName>
</protein>